<dbReference type="InterPro" id="IPR007712">
    <property type="entry name" value="RelE/ParE_toxin"/>
</dbReference>
<name>A0A5B8VYJ5_9SPHI</name>
<evidence type="ECO:0000256" key="1">
    <source>
        <dbReference type="ARBA" id="ARBA00022649"/>
    </source>
</evidence>
<keyword evidence="1" id="KW-1277">Toxin-antitoxin system</keyword>
<dbReference type="Pfam" id="PF05016">
    <property type="entry name" value="ParE_toxin"/>
    <property type="match status" value="1"/>
</dbReference>
<dbReference type="KEGG" id="mgk:FSB76_12105"/>
<evidence type="ECO:0000313" key="2">
    <source>
        <dbReference type="EMBL" id="QEC76657.1"/>
    </source>
</evidence>
<reference evidence="2 3" key="1">
    <citation type="journal article" date="2013" name="J. Microbiol.">
        <title>Mucilaginibacter ginsenosidivorax sp. nov., with ginsenoside converting activity isolated from sediment.</title>
        <authorList>
            <person name="Kim J.K."/>
            <person name="Choi T.E."/>
            <person name="Liu Q.M."/>
            <person name="Park H.Y."/>
            <person name="Yi T.H."/>
            <person name="Yoon M.H."/>
            <person name="Kim S.C."/>
            <person name="Im W.T."/>
        </authorList>
    </citation>
    <scope>NUCLEOTIDE SEQUENCE [LARGE SCALE GENOMIC DNA]</scope>
    <source>
        <strain evidence="2 3">KHI28</strain>
    </source>
</reference>
<dbReference type="OrthoDB" id="1098070at2"/>
<dbReference type="Gene3D" id="3.30.2310.20">
    <property type="entry name" value="RelE-like"/>
    <property type="match status" value="1"/>
</dbReference>
<dbReference type="InterPro" id="IPR035093">
    <property type="entry name" value="RelE/ParE_toxin_dom_sf"/>
</dbReference>
<gene>
    <name evidence="2" type="ORF">FSB76_12105</name>
</gene>
<dbReference type="AlphaFoldDB" id="A0A5B8VYJ5"/>
<dbReference type="RefSeq" id="WP_147053827.1">
    <property type="nucleotide sequence ID" value="NZ_CP042437.1"/>
</dbReference>
<dbReference type="Proteomes" id="UP000321362">
    <property type="component" value="Chromosome"/>
</dbReference>
<dbReference type="EMBL" id="CP042437">
    <property type="protein sequence ID" value="QEC76657.1"/>
    <property type="molecule type" value="Genomic_DNA"/>
</dbReference>
<evidence type="ECO:0000313" key="3">
    <source>
        <dbReference type="Proteomes" id="UP000321362"/>
    </source>
</evidence>
<keyword evidence="3" id="KW-1185">Reference proteome</keyword>
<accession>A0A5B8VYJ5</accession>
<sequence>MFREIVWSQRAIKEWIKILEYWNERNKSYAYSLKLDHLVKASFAIVANSPEIGKATDSPSIRIKVILDYLFYYRITPGHIEILSVWDSRRNPKKFKL</sequence>
<organism evidence="2 3">
    <name type="scientific">Mucilaginibacter ginsenosidivorax</name>
    <dbReference type="NCBI Taxonomy" id="862126"/>
    <lineage>
        <taxon>Bacteria</taxon>
        <taxon>Pseudomonadati</taxon>
        <taxon>Bacteroidota</taxon>
        <taxon>Sphingobacteriia</taxon>
        <taxon>Sphingobacteriales</taxon>
        <taxon>Sphingobacteriaceae</taxon>
        <taxon>Mucilaginibacter</taxon>
    </lineage>
</organism>
<proteinExistence type="predicted"/>
<protein>
    <submittedName>
        <fullName evidence="2">Type II toxin-antitoxin system RelE/ParE family toxin</fullName>
    </submittedName>
</protein>